<evidence type="ECO:0000256" key="3">
    <source>
        <dbReference type="ARBA" id="ARBA00022448"/>
    </source>
</evidence>
<evidence type="ECO:0000256" key="2">
    <source>
        <dbReference type="ARBA" id="ARBA00007613"/>
    </source>
</evidence>
<dbReference type="Pfam" id="PF02321">
    <property type="entry name" value="OEP"/>
    <property type="match status" value="2"/>
</dbReference>
<proteinExistence type="inferred from homology"/>
<reference evidence="8 9" key="1">
    <citation type="submission" date="2019-08" db="EMBL/GenBank/DDBJ databases">
        <title>Formosa sediminis sp. nov., isolated from marine sediment.</title>
        <authorList>
            <person name="Cao W.R."/>
        </authorList>
    </citation>
    <scope>NUCLEOTIDE SEQUENCE [LARGE SCALE GENOMIC DNA]</scope>
    <source>
        <strain evidence="8 9">1494</strain>
    </source>
</reference>
<keyword evidence="3" id="KW-0813">Transport</keyword>
<dbReference type="GO" id="GO:0015288">
    <property type="term" value="F:porin activity"/>
    <property type="evidence" value="ECO:0007669"/>
    <property type="project" value="TreeGrafter"/>
</dbReference>
<dbReference type="Proteomes" id="UP000324550">
    <property type="component" value="Unassembled WGS sequence"/>
</dbReference>
<accession>A0A5D0G8Y4</accession>
<dbReference type="SUPFAM" id="SSF56954">
    <property type="entry name" value="Outer membrane efflux proteins (OEP)"/>
    <property type="match status" value="1"/>
</dbReference>
<comment type="similarity">
    <text evidence="2">Belongs to the outer membrane factor (OMF) (TC 1.B.17) family.</text>
</comment>
<dbReference type="PANTHER" id="PTHR30026:SF20">
    <property type="entry name" value="OUTER MEMBRANE PROTEIN TOLC"/>
    <property type="match status" value="1"/>
</dbReference>
<dbReference type="GO" id="GO:0015562">
    <property type="term" value="F:efflux transmembrane transporter activity"/>
    <property type="evidence" value="ECO:0007669"/>
    <property type="project" value="InterPro"/>
</dbReference>
<evidence type="ECO:0000313" key="8">
    <source>
        <dbReference type="EMBL" id="TYA55161.1"/>
    </source>
</evidence>
<keyword evidence="7" id="KW-0998">Cell outer membrane</keyword>
<dbReference type="InterPro" id="IPR051906">
    <property type="entry name" value="TolC-like"/>
</dbReference>
<dbReference type="Gene3D" id="1.20.1600.10">
    <property type="entry name" value="Outer membrane efflux proteins (OEP)"/>
    <property type="match status" value="1"/>
</dbReference>
<comment type="subcellular location">
    <subcellularLocation>
        <location evidence="1">Cell outer membrane</location>
    </subcellularLocation>
</comment>
<dbReference type="EMBL" id="VSFC01000042">
    <property type="protein sequence ID" value="TYA55161.1"/>
    <property type="molecule type" value="Genomic_DNA"/>
</dbReference>
<comment type="caution">
    <text evidence="8">The sequence shown here is derived from an EMBL/GenBank/DDBJ whole genome shotgun (WGS) entry which is preliminary data.</text>
</comment>
<evidence type="ECO:0000256" key="5">
    <source>
        <dbReference type="ARBA" id="ARBA00022692"/>
    </source>
</evidence>
<gene>
    <name evidence="8" type="ORF">FVF61_07830</name>
</gene>
<keyword evidence="9" id="KW-1185">Reference proteome</keyword>
<evidence type="ECO:0000313" key="9">
    <source>
        <dbReference type="Proteomes" id="UP000324550"/>
    </source>
</evidence>
<keyword evidence="5" id="KW-0812">Transmembrane</keyword>
<evidence type="ECO:0000256" key="6">
    <source>
        <dbReference type="ARBA" id="ARBA00023136"/>
    </source>
</evidence>
<evidence type="ECO:0000256" key="1">
    <source>
        <dbReference type="ARBA" id="ARBA00004442"/>
    </source>
</evidence>
<keyword evidence="4" id="KW-1134">Transmembrane beta strand</keyword>
<dbReference type="PANTHER" id="PTHR30026">
    <property type="entry name" value="OUTER MEMBRANE PROTEIN TOLC"/>
    <property type="match status" value="1"/>
</dbReference>
<organism evidence="8 9">
    <name type="scientific">Formosa maritima</name>
    <dbReference type="NCBI Taxonomy" id="2592046"/>
    <lineage>
        <taxon>Bacteria</taxon>
        <taxon>Pseudomonadati</taxon>
        <taxon>Bacteroidota</taxon>
        <taxon>Flavobacteriia</taxon>
        <taxon>Flavobacteriales</taxon>
        <taxon>Flavobacteriaceae</taxon>
        <taxon>Formosa</taxon>
    </lineage>
</organism>
<dbReference type="GO" id="GO:0009279">
    <property type="term" value="C:cell outer membrane"/>
    <property type="evidence" value="ECO:0007669"/>
    <property type="project" value="UniProtKB-SubCell"/>
</dbReference>
<dbReference type="AlphaFoldDB" id="A0A5D0G8Y4"/>
<dbReference type="GO" id="GO:1990281">
    <property type="term" value="C:efflux pump complex"/>
    <property type="evidence" value="ECO:0007669"/>
    <property type="project" value="TreeGrafter"/>
</dbReference>
<protein>
    <submittedName>
        <fullName evidence="8">TolC family protein</fullName>
    </submittedName>
</protein>
<dbReference type="InterPro" id="IPR003423">
    <property type="entry name" value="OMP_efflux"/>
</dbReference>
<name>A0A5D0G8Y4_9FLAO</name>
<keyword evidence="6" id="KW-0472">Membrane</keyword>
<sequence length="445" mass="50080">MMKMNKNIFATTILILVISVTSIAQEKLWTLEECVNYALENNITVRKGANVLLSNEQDIIETKGNFLPSVSARASQSLNLGNQEVFQGQFVDRTSHNTNLGLNLNQTIFNGFRNTNLYKQAQLNLEINQMELDRIRDDISLNVVNAYLNVLFNKENLEIALAQVDFSKTQVEQVNKLVDAGVQPRANVYDAVATASLDEQNLTIAQNNYDLALLSLSQFLQLPYEGFQVAIEDIESPSAALMYNDVNPILEYAYANRPEVKVAEKNIENSKLSTDLAKSGFLPSVTFGYGFGTNVFFSNLTDDEASFFDQLNDQKSHNFQVNVAIPIFSGYDNKTNVAKTKIQQENRVLDLEQARLDLESNIQRAFTDAKAAYKTYEASKKAVEAQELSFLNAQERYNMGALNAFDLEQTRIQLVNAQSNLTNSKYDFVFKTKVLDFYLGKSLVD</sequence>
<evidence type="ECO:0000256" key="4">
    <source>
        <dbReference type="ARBA" id="ARBA00022452"/>
    </source>
</evidence>
<evidence type="ECO:0000256" key="7">
    <source>
        <dbReference type="ARBA" id="ARBA00023237"/>
    </source>
</evidence>